<gene>
    <name evidence="1" type="ORF">EXM22_10480</name>
</gene>
<dbReference type="Proteomes" id="UP000324209">
    <property type="component" value="Chromosome"/>
</dbReference>
<reference evidence="1 2" key="1">
    <citation type="submission" date="2019-02" db="EMBL/GenBank/DDBJ databases">
        <title>Complete Genome Sequence and Methylome Analysis of free living Spirochaetas.</title>
        <authorList>
            <person name="Fomenkov A."/>
            <person name="Dubinina G."/>
            <person name="Leshcheva N."/>
            <person name="Mikheeva N."/>
            <person name="Grabovich M."/>
            <person name="Vincze T."/>
            <person name="Roberts R.J."/>
        </authorList>
    </citation>
    <scope>NUCLEOTIDE SEQUENCE [LARGE SCALE GENOMIC DNA]</scope>
    <source>
        <strain evidence="1 2">K2</strain>
    </source>
</reference>
<sequence>MNTLKQDDNNLIPLNIDGKEYSAILSGLNSKVFRSVDITALQNEPGWIFDDEERMEPWNLIGISEHRGCMVFYGPLVEGREFTSADLDLEKLNRMVHLFQALRNKKMSYQGFYSRGWIFLNDGRILLLPNSLMEFIRKSDNEKTRMLHWYPYNHPDHSGLKGLEFTAAILSATLLKGQHPYAPWKLKRITGTNNCAGAPSSVRTC</sequence>
<dbReference type="EMBL" id="CP036150">
    <property type="protein sequence ID" value="QEN08387.1"/>
    <property type="molecule type" value="Genomic_DNA"/>
</dbReference>
<dbReference type="RefSeq" id="WP_149486468.1">
    <property type="nucleotide sequence ID" value="NZ_CP036150.1"/>
</dbReference>
<evidence type="ECO:0000313" key="2">
    <source>
        <dbReference type="Proteomes" id="UP000324209"/>
    </source>
</evidence>
<dbReference type="AlphaFoldDB" id="A0A5C1QLM6"/>
<organism evidence="1 2">
    <name type="scientific">Oceanispirochaeta crateris</name>
    <dbReference type="NCBI Taxonomy" id="2518645"/>
    <lineage>
        <taxon>Bacteria</taxon>
        <taxon>Pseudomonadati</taxon>
        <taxon>Spirochaetota</taxon>
        <taxon>Spirochaetia</taxon>
        <taxon>Spirochaetales</taxon>
        <taxon>Spirochaetaceae</taxon>
        <taxon>Oceanispirochaeta</taxon>
    </lineage>
</organism>
<accession>A0A5C1QLM6</accession>
<name>A0A5C1QLM6_9SPIO</name>
<dbReference type="KEGG" id="ock:EXM22_10480"/>
<keyword evidence="2" id="KW-1185">Reference proteome</keyword>
<protein>
    <submittedName>
        <fullName evidence="1">Uncharacterized protein</fullName>
    </submittedName>
</protein>
<proteinExistence type="predicted"/>
<evidence type="ECO:0000313" key="1">
    <source>
        <dbReference type="EMBL" id="QEN08387.1"/>
    </source>
</evidence>